<dbReference type="SUPFAM" id="SSF50324">
    <property type="entry name" value="Inorganic pyrophosphatase"/>
    <property type="match status" value="1"/>
</dbReference>
<accession>A0A9P7V9N2</accession>
<keyword evidence="4" id="KW-0479">Metal-binding</keyword>
<comment type="cofactor">
    <cofactor evidence="1">
        <name>Mg(2+)</name>
        <dbReference type="ChEBI" id="CHEBI:18420"/>
    </cofactor>
</comment>
<keyword evidence="5" id="KW-0378">Hydrolase</keyword>
<evidence type="ECO:0000256" key="7">
    <source>
        <dbReference type="ARBA" id="ARBA00032535"/>
    </source>
</evidence>
<name>A0A9P7V9N2_9ASCO</name>
<gene>
    <name evidence="8" type="ORF">KQ657_005116</name>
</gene>
<dbReference type="Gene3D" id="3.90.80.10">
    <property type="entry name" value="Inorganic pyrophosphatase"/>
    <property type="match status" value="1"/>
</dbReference>
<dbReference type="Proteomes" id="UP000790833">
    <property type="component" value="Unassembled WGS sequence"/>
</dbReference>
<evidence type="ECO:0000256" key="6">
    <source>
        <dbReference type="ARBA" id="ARBA00022842"/>
    </source>
</evidence>
<dbReference type="EMBL" id="JAHMUF010000009">
    <property type="protein sequence ID" value="KAG7193917.1"/>
    <property type="molecule type" value="Genomic_DNA"/>
</dbReference>
<evidence type="ECO:0000256" key="1">
    <source>
        <dbReference type="ARBA" id="ARBA00001946"/>
    </source>
</evidence>
<evidence type="ECO:0000256" key="5">
    <source>
        <dbReference type="ARBA" id="ARBA00022801"/>
    </source>
</evidence>
<comment type="similarity">
    <text evidence="2">Belongs to the PPase family.</text>
</comment>
<dbReference type="CDD" id="cd00412">
    <property type="entry name" value="pyrophosphatase"/>
    <property type="match status" value="1"/>
</dbReference>
<sequence>MNTVKQGTKFTQDFKTYAIENDSGKVVSFFHDIPLQFDPATRTANMVVEVPRWSNAKFEISTSQPGNPIVQDVKKGSVRFVKNLFPFKGYIHNYGAFPQTWEDPTTTHGDLSVVGDNDPLDVCEIGLRVLQTGDVKRVKVLGSLAMIDDGELDWKIIAIDIEDELAGQLKDIPDVEKHCPGLLSSTRRWFRDYKLPDGKPPNVFAHDGIFLSLEKTVQIIQQCSNSWKRLIAGEVTSAKSLPATENVSNSGSPKLIQSFDLVANDYKGEGPIPPEIDKSYYYL</sequence>
<comment type="caution">
    <text evidence="8">The sequence shown here is derived from an EMBL/GenBank/DDBJ whole genome shotgun (WGS) entry which is preliminary data.</text>
</comment>
<dbReference type="PROSITE" id="PS00387">
    <property type="entry name" value="PPASE"/>
    <property type="match status" value="1"/>
</dbReference>
<organism evidence="8 9">
    <name type="scientific">Scheffersomyces spartinae</name>
    <dbReference type="NCBI Taxonomy" id="45513"/>
    <lineage>
        <taxon>Eukaryota</taxon>
        <taxon>Fungi</taxon>
        <taxon>Dikarya</taxon>
        <taxon>Ascomycota</taxon>
        <taxon>Saccharomycotina</taxon>
        <taxon>Pichiomycetes</taxon>
        <taxon>Debaryomycetaceae</taxon>
        <taxon>Scheffersomyces</taxon>
    </lineage>
</organism>
<evidence type="ECO:0000313" key="8">
    <source>
        <dbReference type="EMBL" id="KAG7193917.1"/>
    </source>
</evidence>
<proteinExistence type="inferred from homology"/>
<keyword evidence="9" id="KW-1185">Reference proteome</keyword>
<evidence type="ECO:0000256" key="2">
    <source>
        <dbReference type="ARBA" id="ARBA00006220"/>
    </source>
</evidence>
<dbReference type="GO" id="GO:0000287">
    <property type="term" value="F:magnesium ion binding"/>
    <property type="evidence" value="ECO:0007669"/>
    <property type="project" value="InterPro"/>
</dbReference>
<dbReference type="GeneID" id="66118490"/>
<evidence type="ECO:0000256" key="4">
    <source>
        <dbReference type="ARBA" id="ARBA00022723"/>
    </source>
</evidence>
<dbReference type="GO" id="GO:0004427">
    <property type="term" value="F:inorganic diphosphate phosphatase activity"/>
    <property type="evidence" value="ECO:0007669"/>
    <property type="project" value="UniProtKB-EC"/>
</dbReference>
<dbReference type="Pfam" id="PF00719">
    <property type="entry name" value="Pyrophosphatase"/>
    <property type="match status" value="1"/>
</dbReference>
<dbReference type="InterPro" id="IPR036649">
    <property type="entry name" value="Pyrophosphatase_sf"/>
</dbReference>
<dbReference type="GO" id="GO:0006796">
    <property type="term" value="P:phosphate-containing compound metabolic process"/>
    <property type="evidence" value="ECO:0007669"/>
    <property type="project" value="InterPro"/>
</dbReference>
<dbReference type="GO" id="GO:0005737">
    <property type="term" value="C:cytoplasm"/>
    <property type="evidence" value="ECO:0007669"/>
    <property type="project" value="InterPro"/>
</dbReference>
<keyword evidence="6" id="KW-0460">Magnesium</keyword>
<evidence type="ECO:0000256" key="3">
    <source>
        <dbReference type="ARBA" id="ARBA00012146"/>
    </source>
</evidence>
<dbReference type="PANTHER" id="PTHR10286">
    <property type="entry name" value="INORGANIC PYROPHOSPHATASE"/>
    <property type="match status" value="1"/>
</dbReference>
<evidence type="ECO:0000313" key="9">
    <source>
        <dbReference type="Proteomes" id="UP000790833"/>
    </source>
</evidence>
<dbReference type="RefSeq" id="XP_043049464.1">
    <property type="nucleotide sequence ID" value="XM_043195759.1"/>
</dbReference>
<dbReference type="OrthoDB" id="1608002at2759"/>
<protein>
    <recommendedName>
        <fullName evidence="3">inorganic diphosphatase</fullName>
        <ecNumber evidence="3">3.6.1.1</ecNumber>
    </recommendedName>
    <alternativeName>
        <fullName evidence="7">Pyrophosphate phospho-hydrolase</fullName>
    </alternativeName>
</protein>
<dbReference type="FunFam" id="3.90.80.10:FF:000007">
    <property type="entry name" value="Inorganic pyrophosphatase, mitochondrial"/>
    <property type="match status" value="1"/>
</dbReference>
<reference evidence="8" key="1">
    <citation type="submission" date="2021-03" db="EMBL/GenBank/DDBJ databases">
        <authorList>
            <person name="Palmer J.M."/>
        </authorList>
    </citation>
    <scope>NUCLEOTIDE SEQUENCE</scope>
    <source>
        <strain evidence="8">ARV_011</strain>
    </source>
</reference>
<dbReference type="EC" id="3.6.1.1" evidence="3"/>
<dbReference type="AlphaFoldDB" id="A0A9P7V9N2"/>
<dbReference type="InterPro" id="IPR008162">
    <property type="entry name" value="Pyrophosphatase"/>
</dbReference>